<feature type="region of interest" description="Disordered" evidence="6">
    <location>
        <begin position="197"/>
        <end position="236"/>
    </location>
</feature>
<keyword evidence="2 4" id="KW-0863">Zinc-finger</keyword>
<dbReference type="PANTHER" id="PTHR47331">
    <property type="entry name" value="PHD-TYPE DOMAIN-CONTAINING PROTEIN"/>
    <property type="match status" value="1"/>
</dbReference>
<reference evidence="9" key="2">
    <citation type="submission" date="2025-05" db="UniProtKB">
        <authorList>
            <consortium name="EnsemblMetazoa"/>
        </authorList>
    </citation>
    <scope>IDENTIFICATION</scope>
    <source>
        <strain evidence="9">Foshan</strain>
    </source>
</reference>
<name>A0ABM1Y868_AEDAL</name>
<evidence type="ECO:0000259" key="7">
    <source>
        <dbReference type="PROSITE" id="PS50016"/>
    </source>
</evidence>
<dbReference type="InterPro" id="IPR043502">
    <property type="entry name" value="DNA/RNA_pol_sf"/>
</dbReference>
<dbReference type="InterPro" id="IPR008042">
    <property type="entry name" value="Retrotrans_Pao"/>
</dbReference>
<dbReference type="GeneID" id="115257774"/>
<feature type="compositionally biased region" description="Polar residues" evidence="6">
    <location>
        <begin position="204"/>
        <end position="228"/>
    </location>
</feature>
<dbReference type="SMART" id="SM00249">
    <property type="entry name" value="PHD"/>
    <property type="match status" value="1"/>
</dbReference>
<evidence type="ECO:0000256" key="6">
    <source>
        <dbReference type="SAM" id="MobiDB-lite"/>
    </source>
</evidence>
<dbReference type="Pfam" id="PF05380">
    <property type="entry name" value="Peptidase_A17"/>
    <property type="match status" value="1"/>
</dbReference>
<dbReference type="InterPro" id="IPR036397">
    <property type="entry name" value="RNaseH_sf"/>
</dbReference>
<feature type="coiled-coil region" evidence="5">
    <location>
        <begin position="75"/>
        <end position="130"/>
    </location>
</feature>
<evidence type="ECO:0000256" key="5">
    <source>
        <dbReference type="SAM" id="Coils"/>
    </source>
</evidence>
<dbReference type="PROSITE" id="PS50016">
    <property type="entry name" value="ZF_PHD_2"/>
    <property type="match status" value="1"/>
</dbReference>
<keyword evidence="1" id="KW-0479">Metal-binding</keyword>
<dbReference type="InterPro" id="IPR000477">
    <property type="entry name" value="RT_dom"/>
</dbReference>
<feature type="domain" description="PHD-type" evidence="7">
    <location>
        <begin position="18"/>
        <end position="67"/>
    </location>
</feature>
<evidence type="ECO:0000256" key="2">
    <source>
        <dbReference type="ARBA" id="ARBA00022771"/>
    </source>
</evidence>
<evidence type="ECO:0000259" key="8">
    <source>
        <dbReference type="PROSITE" id="PS50994"/>
    </source>
</evidence>
<dbReference type="Pfam" id="PF00628">
    <property type="entry name" value="PHD"/>
    <property type="match status" value="1"/>
</dbReference>
<proteinExistence type="predicted"/>
<dbReference type="InterPro" id="IPR001965">
    <property type="entry name" value="Znf_PHD"/>
</dbReference>
<dbReference type="PROSITE" id="PS50994">
    <property type="entry name" value="INTEGRASE"/>
    <property type="match status" value="1"/>
</dbReference>
<sequence length="2045" mass="230095">MSTQSKNKLLISSDPIREGGCVSCSRPDSYDDFVQCDQCDSWWHMRCAGVTKSISQRPWTCRTCLPLSVASSSSSARISLRLKQIEEERAIQQREWEAEKRALENERKAMQEKYKLLEDQLAERENATRRSQVSRPSSMRRVSAWVENLVESQEVEGAVGGVVIGVASEADQDVLREEAEEATPSTVGRTADVIQRSEKPVHPNQLNVPMQLVSSDSSPQDGNQQQNKGAIPKIVPNSCEPIRDGNVWTAKGNFTSSVPPVLHPGKPTIVPKPKDKISAQTSDDAYKDLLAKLGSIGVSPIVQSAPQVFATEPIIQGHVYPTVPLPLTMGENESCIAHRANTDPHVTNMQSIAPSPSIVPNVTEQAPSPSQLAARQVMPRDLPMFSGDPAEWPIFISAFENTTVACGYSKVENLARLQRCLKGAAYESVRSRLLLPESVPQVLSTLRLLYGRPELLINVLLNKLRSTPAPRSDKLETLIEFGLAVQSLCDHLVAAGQQPHLTNPYLLMELVDKLPAHVKMDWASYMQRYPEVNLKTFSNFMEGIMVAASKVTLYTSSCTEKTKPKPRTSINTHFNEQEWPKDDERICCICKNRGHRVRECDAFKALSINDRWKTVQFHELCRSCLCAHGKRSCRNAAQCGINGCTFRHHPLLHSNRSEPAPREVETQNVEAAGNHTHRLLNQSLLFRVIPVTLYGPRKAVTTFAFLDDGSQLTLIDEELTRELGVDGRSVPLCITWTGNVSRMEENSKQLRLDISGVDKGKRLNLDDVRTVKKLALPGQTLRLDDLRDRFPYLNGLPISGYENALPRLLIGVNNLHLTVPLKVKEGSFNEPVATKTRLGWCIYGGNGSSTSNSVNVHACECNCDRNLHDLIKDYFILEDAGATSTSEPVSAEDKRAQELLQQTTVRVGDRFETGLLWREEEIEFPESYGAAVRRLECLERRMKKNPSLKDNLERQINEYQQKGYAHRASEKELRSADLRRVWYLPLGAVVNPKKPEKVRLIWDAAATVNGVSLNSLLLKGPDQLTSLLAVLVRFRQYSVAVSADIKEMFHQVRIREADRQSQRFLWRNEPSSSPDIFIMDVATFGSTCSPASAQYVKNRNATEYAEEFPRAAEEIIHNHYVDDYLASFETEADAAETAEQVKFIHIQGGFELTNWNSNSTIVLHRVGAAEDNDRKHLFLDKGNQFERVLGMLWLVGEDQLSFCTQLKEDVQEIIAGNIVPTKRQVLRCLMSFFDPLGLLSFLFVHGKILLQDVWRAGIQWDQTISNEQWERWQKWIAVLRHVSTIQIPRCYFMNATAQYYKEVQLHVFVDASEGAYAAVAYFRIIDLNGTPRCALVAAKTKVAPLKPLSIPRLELQAAVLGTRLLHFVLEAHTITVKQRYLWSDSTTVLAWLRADPRKYKQYVACRIGEVVMETDASEWWWVPSKLNPADLATKWGSGPTLDADGIWFNGPPFLLKPIEEWPAQTTHQQTVEEELRACNMHLQATPIPSVIDYDRFSNWERLHRTTAYVHRYIANLKRTCYGKARLSGHLTQEELQQAEATLIRLAQWQYYPEEMSVLTQDRERPPSERKGLEINSSLYRSTPYIDEFGVLRVDGRIGAAKHAEVGMKFPSILPRSHRVTSLILHAFHRKFKHANFETVVNEIRQLYHVPRLRVTVKKISSECLICKLRKAVPQIPRMAPLPPARLATFARPFTYVGLDFFGPLVVKVGRGNAKRWIALFTCLTIRAVHCEVVCSLSTEACVKSIRRFVCRRGAPAEIYSDNGTNFHGAERILMKQIQQGVAATITSTTTKWFFIPPASPHMGGAWERMVRSVKQAMLGAYNSDRKLDDESLLTFVSEAESMVNSRPLTYLPLDAEETEALTPNHFLLGSSSGVRQPVVEPTDNSAALQNTWHLINHQLDGFWKRWIREMLPTLTKRTKWFGEVKMVSTGDLVMIIDDSKRNNWIRGRIVEVIKGCDGRVRQAVVRTAGGLLRRSVSKLAILDVLANGKIGTGGQCYGGEDVASGHTAPNQTNGVSSTLNDGLDRSKADEVDDEAKALKPACRED</sequence>
<feature type="compositionally biased region" description="Polar residues" evidence="6">
    <location>
        <begin position="2007"/>
        <end position="2020"/>
    </location>
</feature>
<dbReference type="Gene3D" id="3.10.10.10">
    <property type="entry name" value="HIV Type 1 Reverse Transcriptase, subunit A, domain 1"/>
    <property type="match status" value="1"/>
</dbReference>
<dbReference type="InterPro" id="IPR013083">
    <property type="entry name" value="Znf_RING/FYVE/PHD"/>
</dbReference>
<dbReference type="CDD" id="cd01644">
    <property type="entry name" value="RT_pepA17"/>
    <property type="match status" value="1"/>
</dbReference>
<dbReference type="InterPro" id="IPR040676">
    <property type="entry name" value="DUF5641"/>
</dbReference>
<dbReference type="InterPro" id="IPR019786">
    <property type="entry name" value="Zinc_finger_PHD-type_CS"/>
</dbReference>
<evidence type="ECO:0000313" key="9">
    <source>
        <dbReference type="EnsemblMetazoa" id="AALFPA23_006691.P8759"/>
    </source>
</evidence>
<dbReference type="Gene3D" id="3.30.70.270">
    <property type="match status" value="1"/>
</dbReference>
<dbReference type="Gene3D" id="3.30.40.10">
    <property type="entry name" value="Zinc/RING finger domain, C3HC4 (zinc finger)"/>
    <property type="match status" value="1"/>
</dbReference>
<dbReference type="Gene3D" id="3.30.420.10">
    <property type="entry name" value="Ribonuclease H-like superfamily/Ribonuclease H"/>
    <property type="match status" value="1"/>
</dbReference>
<dbReference type="Pfam" id="PF03564">
    <property type="entry name" value="DUF1759"/>
    <property type="match status" value="1"/>
</dbReference>
<protein>
    <submittedName>
        <fullName evidence="9">Uncharacterized protein</fullName>
    </submittedName>
</protein>
<dbReference type="InterPro" id="IPR012337">
    <property type="entry name" value="RNaseH-like_sf"/>
</dbReference>
<keyword evidence="10" id="KW-1185">Reference proteome</keyword>
<dbReference type="PROSITE" id="PS01359">
    <property type="entry name" value="ZF_PHD_1"/>
    <property type="match status" value="1"/>
</dbReference>
<accession>A0ABM1Y868</accession>
<reference evidence="10" key="1">
    <citation type="journal article" date="2015" name="Proc. Natl. Acad. Sci. U.S.A.">
        <title>Genome sequence of the Asian Tiger mosquito, Aedes albopictus, reveals insights into its biology, genetics, and evolution.</title>
        <authorList>
            <person name="Chen X.G."/>
            <person name="Jiang X."/>
            <person name="Gu J."/>
            <person name="Xu M."/>
            <person name="Wu Y."/>
            <person name="Deng Y."/>
            <person name="Zhang C."/>
            <person name="Bonizzoni M."/>
            <person name="Dermauw W."/>
            <person name="Vontas J."/>
            <person name="Armbruster P."/>
            <person name="Huang X."/>
            <person name="Yang Y."/>
            <person name="Zhang H."/>
            <person name="He W."/>
            <person name="Peng H."/>
            <person name="Liu Y."/>
            <person name="Wu K."/>
            <person name="Chen J."/>
            <person name="Lirakis M."/>
            <person name="Topalis P."/>
            <person name="Van Leeuwen T."/>
            <person name="Hall A.B."/>
            <person name="Jiang X."/>
            <person name="Thorpe C."/>
            <person name="Mueller R.L."/>
            <person name="Sun C."/>
            <person name="Waterhouse R.M."/>
            <person name="Yan G."/>
            <person name="Tu Z.J."/>
            <person name="Fang X."/>
            <person name="James A.A."/>
        </authorList>
    </citation>
    <scope>NUCLEOTIDE SEQUENCE [LARGE SCALE GENOMIC DNA]</scope>
    <source>
        <strain evidence="10">Foshan</strain>
    </source>
</reference>
<evidence type="ECO:0000313" key="10">
    <source>
        <dbReference type="Proteomes" id="UP000069940"/>
    </source>
</evidence>
<feature type="compositionally biased region" description="Basic and acidic residues" evidence="6">
    <location>
        <begin position="2022"/>
        <end position="2045"/>
    </location>
</feature>
<dbReference type="Pfam" id="PF00078">
    <property type="entry name" value="RVT_1"/>
    <property type="match status" value="1"/>
</dbReference>
<dbReference type="InterPro" id="IPR001584">
    <property type="entry name" value="Integrase_cat-core"/>
</dbReference>
<evidence type="ECO:0000256" key="3">
    <source>
        <dbReference type="ARBA" id="ARBA00022833"/>
    </source>
</evidence>
<keyword evidence="3" id="KW-0862">Zinc</keyword>
<dbReference type="EnsemblMetazoa" id="AALFPA23_006691.R8759">
    <property type="protein sequence ID" value="AALFPA23_006691.P8759"/>
    <property type="gene ID" value="AALFPA23_006691"/>
</dbReference>
<dbReference type="InterPro" id="IPR041588">
    <property type="entry name" value="Integrase_H2C2"/>
</dbReference>
<dbReference type="Pfam" id="PF17921">
    <property type="entry name" value="Integrase_H2C2"/>
    <property type="match status" value="1"/>
</dbReference>
<dbReference type="InterPro" id="IPR011011">
    <property type="entry name" value="Znf_FYVE_PHD"/>
</dbReference>
<dbReference type="SUPFAM" id="SSF56672">
    <property type="entry name" value="DNA/RNA polymerases"/>
    <property type="match status" value="1"/>
</dbReference>
<dbReference type="InterPro" id="IPR005312">
    <property type="entry name" value="DUF1759"/>
</dbReference>
<dbReference type="InterPro" id="IPR019787">
    <property type="entry name" value="Znf_PHD-finger"/>
</dbReference>
<dbReference type="SUPFAM" id="SSF53098">
    <property type="entry name" value="Ribonuclease H-like"/>
    <property type="match status" value="1"/>
</dbReference>
<dbReference type="RefSeq" id="XP_062700216.1">
    <property type="nucleotide sequence ID" value="XM_062844232.1"/>
</dbReference>
<evidence type="ECO:0000256" key="1">
    <source>
        <dbReference type="ARBA" id="ARBA00022723"/>
    </source>
</evidence>
<dbReference type="Proteomes" id="UP000069940">
    <property type="component" value="Unassembled WGS sequence"/>
</dbReference>
<feature type="region of interest" description="Disordered" evidence="6">
    <location>
        <begin position="2002"/>
        <end position="2045"/>
    </location>
</feature>
<organism evidence="9 10">
    <name type="scientific">Aedes albopictus</name>
    <name type="common">Asian tiger mosquito</name>
    <name type="synonym">Stegomyia albopicta</name>
    <dbReference type="NCBI Taxonomy" id="7160"/>
    <lineage>
        <taxon>Eukaryota</taxon>
        <taxon>Metazoa</taxon>
        <taxon>Ecdysozoa</taxon>
        <taxon>Arthropoda</taxon>
        <taxon>Hexapoda</taxon>
        <taxon>Insecta</taxon>
        <taxon>Pterygota</taxon>
        <taxon>Neoptera</taxon>
        <taxon>Endopterygota</taxon>
        <taxon>Diptera</taxon>
        <taxon>Nematocera</taxon>
        <taxon>Culicoidea</taxon>
        <taxon>Culicidae</taxon>
        <taxon>Culicinae</taxon>
        <taxon>Aedini</taxon>
        <taxon>Aedes</taxon>
        <taxon>Stegomyia</taxon>
    </lineage>
</organism>
<feature type="domain" description="Integrase catalytic" evidence="8">
    <location>
        <begin position="1688"/>
        <end position="1871"/>
    </location>
</feature>
<evidence type="ECO:0000256" key="4">
    <source>
        <dbReference type="PROSITE-ProRule" id="PRU00146"/>
    </source>
</evidence>
<keyword evidence="5" id="KW-0175">Coiled coil</keyword>
<dbReference type="InterPro" id="IPR043128">
    <property type="entry name" value="Rev_trsase/Diguanyl_cyclase"/>
</dbReference>
<dbReference type="Pfam" id="PF18701">
    <property type="entry name" value="DUF5641"/>
    <property type="match status" value="1"/>
</dbReference>
<dbReference type="PANTHER" id="PTHR47331:SF1">
    <property type="entry name" value="GAG-LIKE PROTEIN"/>
    <property type="match status" value="1"/>
</dbReference>
<dbReference type="SUPFAM" id="SSF57903">
    <property type="entry name" value="FYVE/PHD zinc finger"/>
    <property type="match status" value="1"/>
</dbReference>